<dbReference type="PANTHER" id="PTHR31286:SF153">
    <property type="entry name" value="DUF4283 DOMAIN PROTEIN"/>
    <property type="match status" value="1"/>
</dbReference>
<evidence type="ECO:0008006" key="3">
    <source>
        <dbReference type="Google" id="ProtNLM"/>
    </source>
</evidence>
<evidence type="ECO:0000313" key="2">
    <source>
        <dbReference type="Proteomes" id="UP000593560"/>
    </source>
</evidence>
<accession>A0A7J9HUC9</accession>
<organism evidence="1 2">
    <name type="scientific">Gossypium harknessii</name>
    <dbReference type="NCBI Taxonomy" id="34285"/>
    <lineage>
        <taxon>Eukaryota</taxon>
        <taxon>Viridiplantae</taxon>
        <taxon>Streptophyta</taxon>
        <taxon>Embryophyta</taxon>
        <taxon>Tracheophyta</taxon>
        <taxon>Spermatophyta</taxon>
        <taxon>Magnoliopsida</taxon>
        <taxon>eudicotyledons</taxon>
        <taxon>Gunneridae</taxon>
        <taxon>Pentapetalae</taxon>
        <taxon>rosids</taxon>
        <taxon>malvids</taxon>
        <taxon>Malvales</taxon>
        <taxon>Malvaceae</taxon>
        <taxon>Malvoideae</taxon>
        <taxon>Gossypium</taxon>
    </lineage>
</organism>
<sequence length="145" mass="17009">MERRFVALSLDNKEEEVVQVQRGPNPVSEKKELCLVEWMDLERVLKGSLWTFNSHLLLVHHLEDGEDSLKVPLIFSNFWVQIHDVPPGHFSEALTRQMGDFIGKFLEYDGANLGRGVRNHLRIRIQMDVRRHLRRKKRVLASSRN</sequence>
<proteinExistence type="predicted"/>
<reference evidence="1 2" key="1">
    <citation type="journal article" date="2019" name="Genome Biol. Evol.">
        <title>Insights into the evolution of the New World diploid cottons (Gossypium, subgenus Houzingenia) based on genome sequencing.</title>
        <authorList>
            <person name="Grover C.E."/>
            <person name="Arick M.A. 2nd"/>
            <person name="Thrash A."/>
            <person name="Conover J.L."/>
            <person name="Sanders W.S."/>
            <person name="Peterson D.G."/>
            <person name="Frelichowski J.E."/>
            <person name="Scheffler J.A."/>
            <person name="Scheffler B.E."/>
            <person name="Wendel J.F."/>
        </authorList>
    </citation>
    <scope>NUCLEOTIDE SEQUENCE [LARGE SCALE GENOMIC DNA]</scope>
    <source>
        <strain evidence="1">0</strain>
        <tissue evidence="1">Leaf</tissue>
    </source>
</reference>
<protein>
    <recommendedName>
        <fullName evidence="3">DUF4283 domain-containing protein</fullName>
    </recommendedName>
</protein>
<dbReference type="InterPro" id="IPR040256">
    <property type="entry name" value="At4g02000-like"/>
</dbReference>
<comment type="caution">
    <text evidence="1">The sequence shown here is derived from an EMBL/GenBank/DDBJ whole genome shotgun (WGS) entry which is preliminary data.</text>
</comment>
<dbReference type="AlphaFoldDB" id="A0A7J9HUC9"/>
<dbReference type="Proteomes" id="UP000593560">
    <property type="component" value="Unassembled WGS sequence"/>
</dbReference>
<gene>
    <name evidence="1" type="ORF">Gohar_027284</name>
</gene>
<dbReference type="PANTHER" id="PTHR31286">
    <property type="entry name" value="GLYCINE-RICH CELL WALL STRUCTURAL PROTEIN 1.8-LIKE"/>
    <property type="match status" value="1"/>
</dbReference>
<dbReference type="EMBL" id="JABFAD010000011">
    <property type="protein sequence ID" value="MBA0813436.1"/>
    <property type="molecule type" value="Genomic_DNA"/>
</dbReference>
<keyword evidence="2" id="KW-1185">Reference proteome</keyword>
<dbReference type="OrthoDB" id="10428727at2759"/>
<evidence type="ECO:0000313" key="1">
    <source>
        <dbReference type="EMBL" id="MBA0813436.1"/>
    </source>
</evidence>
<name>A0A7J9HUC9_9ROSI</name>